<evidence type="ECO:0000256" key="2">
    <source>
        <dbReference type="ARBA" id="ARBA00022692"/>
    </source>
</evidence>
<feature type="transmembrane region" description="Helical" evidence="8">
    <location>
        <begin position="1271"/>
        <end position="1293"/>
    </location>
</feature>
<feature type="transmembrane region" description="Helical" evidence="8">
    <location>
        <begin position="1238"/>
        <end position="1259"/>
    </location>
</feature>
<keyword evidence="5" id="KW-0675">Receptor</keyword>
<feature type="compositionally biased region" description="Low complexity" evidence="7">
    <location>
        <begin position="1385"/>
        <end position="1398"/>
    </location>
</feature>
<evidence type="ECO:0000256" key="7">
    <source>
        <dbReference type="SAM" id="MobiDB-lite"/>
    </source>
</evidence>
<organism evidence="10 11">
    <name type="scientific">Parastrongyloides trichosuri</name>
    <name type="common">Possum-specific nematode worm</name>
    <dbReference type="NCBI Taxonomy" id="131310"/>
    <lineage>
        <taxon>Eukaryota</taxon>
        <taxon>Metazoa</taxon>
        <taxon>Ecdysozoa</taxon>
        <taxon>Nematoda</taxon>
        <taxon>Chromadorea</taxon>
        <taxon>Rhabditida</taxon>
        <taxon>Tylenchina</taxon>
        <taxon>Panagrolaimomorpha</taxon>
        <taxon>Strongyloidoidea</taxon>
        <taxon>Strongyloididae</taxon>
        <taxon>Parastrongyloides</taxon>
    </lineage>
</organism>
<evidence type="ECO:0000313" key="11">
    <source>
        <dbReference type="WBParaSite" id="PTRK_0000010800.1"/>
    </source>
</evidence>
<feature type="transmembrane region" description="Helical" evidence="8">
    <location>
        <begin position="1082"/>
        <end position="1104"/>
    </location>
</feature>
<dbReference type="SUPFAM" id="SSF53822">
    <property type="entry name" value="Periplasmic binding protein-like I"/>
    <property type="match status" value="2"/>
</dbReference>
<proteinExistence type="predicted"/>
<dbReference type="GO" id="GO:0016020">
    <property type="term" value="C:membrane"/>
    <property type="evidence" value="ECO:0007669"/>
    <property type="project" value="UniProtKB-SubCell"/>
</dbReference>
<dbReference type="Pfam" id="PF00003">
    <property type="entry name" value="7tm_3"/>
    <property type="match status" value="1"/>
</dbReference>
<evidence type="ECO:0000259" key="9">
    <source>
        <dbReference type="PROSITE" id="PS50259"/>
    </source>
</evidence>
<dbReference type="PROSITE" id="PS50259">
    <property type="entry name" value="G_PROTEIN_RECEP_F3_4"/>
    <property type="match status" value="1"/>
</dbReference>
<evidence type="ECO:0000256" key="6">
    <source>
        <dbReference type="ARBA" id="ARBA00023180"/>
    </source>
</evidence>
<evidence type="ECO:0000256" key="8">
    <source>
        <dbReference type="SAM" id="Phobius"/>
    </source>
</evidence>
<accession>A0A0N4Z076</accession>
<dbReference type="InterPro" id="IPR017978">
    <property type="entry name" value="GPCR_3_C"/>
</dbReference>
<dbReference type="Pfam" id="PF01094">
    <property type="entry name" value="ANF_receptor"/>
    <property type="match status" value="2"/>
</dbReference>
<keyword evidence="4 8" id="KW-0472">Membrane</keyword>
<dbReference type="InterPro" id="IPR000337">
    <property type="entry name" value="GPCR_3"/>
</dbReference>
<comment type="subcellular location">
    <subcellularLocation>
        <location evidence="1">Membrane</location>
        <topology evidence="1">Multi-pass membrane protein</topology>
    </subcellularLocation>
</comment>
<dbReference type="Gene3D" id="3.40.50.2300">
    <property type="match status" value="4"/>
</dbReference>
<evidence type="ECO:0000256" key="3">
    <source>
        <dbReference type="ARBA" id="ARBA00022989"/>
    </source>
</evidence>
<feature type="transmembrane region" description="Helical" evidence="8">
    <location>
        <begin position="1188"/>
        <end position="1207"/>
    </location>
</feature>
<evidence type="ECO:0000256" key="4">
    <source>
        <dbReference type="ARBA" id="ARBA00023136"/>
    </source>
</evidence>
<dbReference type="InterPro" id="IPR050726">
    <property type="entry name" value="mGluR"/>
</dbReference>
<dbReference type="Proteomes" id="UP000038045">
    <property type="component" value="Unplaced"/>
</dbReference>
<sequence length="1426" mass="161888">MIILKKYIIFLFLTISYHYNVYAITLTKSDVKELCSVYDPFRILPEDNKYQIGGAFPLHEDDCLTLRPDTVQDIVAIQWALSHWNQNPFNSECKIGLYAGDSCSRDKETISQSLRFLDSVGYHEPKECENVNDNSTQKLIFLFSPKDSNASIALGNVLKTTILPVGTYSTASLNSLINNGIKNIISTAPPVSTFVEMVIKIMTSINSNLVTLVDNNDPETSEKVTRQLKNNGIYVDEVISYNDPFLKKILKDSDSKIILSLLPKGALISSMHDREIVSLNKLWIAVPLDSEQLDVNDFPLYDNTSNLQLLTLQKRANKYDNFKSYFLKVVKNNYESYALLVSYLQQIHKCVLENKDTMSTKKSLNQVPTKCSSLTIENMATSYKAADTLENVIFLTYAVSALAKSIEQKESLKFLCKKSSLECSNALIKELKTLRYDFGINDPIEFTGLSLSFYSSPYENGVILVSKQIIDGHLVRPDFVLSSSQATIRFEKVSAYETGELPKWQMYNLNNKLSKDYQSTCPLFRSYCGKCEHTVEAINDRYFLSIPRNYPIYIVGLFDFHFGENCKHLKTTTDISLPMTFVHTAWTFRQRYPQMKLLRHIDFGAMVADGCSSGKEAINFVVQSESNCYSFEQANRNITVVPGSTFGYISGISAENQIALQHYFSDPSNDAPMVSVDGEHDAMSKVFTTMPSNRNLALVILRFLRKVKWEFVSVVLSENDYESLFAFKQFERMAIDRGICIAEVINVNSNGGENAYVHGTNVTLMFTTSKDASTYLTGRLKRGFGSNSGRGRHGGNNIVHVMVGDAHNFYLHDSTNLQNFVGTVSIQPQDVLYPDFKQWLEMITPLTLPEPWYWTIVEERWQCALLKKNKDVYSGKMCTGEELLDVSQLGRMTKTGYLARGMERLLFAMDTVYNRLCGDQKNICQQFLTNGRKQVLQILLNTPVEDHFEIYEFLPREDVKNGGHEFKKIGNWSMESGLRIQTFYKTYVNGEYQSMLHHVSQCVPPLCKCFLDSSNFLLEPFNHVGIDENTMNQNDKQTFHSMLPTNSYIHQEPAISSFKVVEYPTIFDHLTNGQWSHNSVNYIILLVNTLLLASAVAILALVIFKMYLRVVKGNQSLGITLLIGIIGLYISAYFFIFDATDIICRCRMISHGLAYTICFGVMIAKATQLKNAETLGFSNVIHISYWNYWQLLFFIVGVQLALSLRWINEPFASTLLIDATAVDLDSGLMICSYGHSEFVLSHSYVIILLLLTLFINAQNRNIKRNYKETKWLFAASIVCFIVWIGWISSFFLVNDLYKNYIIVFEVIFCATVLLAFMFGPKIYILLSYEPVIVECQPNETIVNAKTGDNDLYEKDCEFDVRSGSPSSVSETGSSRSINFETRMTSFTKSSNSSASGAISDEDSDKQIFHTEMRKKKPFDSNSMKKN</sequence>
<keyword evidence="2 8" id="KW-0812">Transmembrane</keyword>
<keyword evidence="10" id="KW-1185">Reference proteome</keyword>
<keyword evidence="6" id="KW-0325">Glycoprotein</keyword>
<evidence type="ECO:0000256" key="1">
    <source>
        <dbReference type="ARBA" id="ARBA00004141"/>
    </source>
</evidence>
<protein>
    <submittedName>
        <fullName evidence="11">G_PROTEIN_RECEP_F3_4 domain-containing protein</fullName>
    </submittedName>
</protein>
<feature type="transmembrane region" description="Helical" evidence="8">
    <location>
        <begin position="1299"/>
        <end position="1318"/>
    </location>
</feature>
<dbReference type="CDD" id="cd13953">
    <property type="entry name" value="7tm_classC_mGluR-like"/>
    <property type="match status" value="1"/>
</dbReference>
<feature type="compositionally biased region" description="Low complexity" evidence="7">
    <location>
        <begin position="1361"/>
        <end position="1376"/>
    </location>
</feature>
<evidence type="ECO:0000256" key="5">
    <source>
        <dbReference type="ARBA" id="ARBA00023170"/>
    </source>
</evidence>
<dbReference type="STRING" id="131310.A0A0N4Z076"/>
<dbReference type="FunFam" id="3.40.50.2300:FF:000489">
    <property type="entry name" value="Protein CBG01593"/>
    <property type="match status" value="1"/>
</dbReference>
<feature type="transmembrane region" description="Helical" evidence="8">
    <location>
        <begin position="1148"/>
        <end position="1167"/>
    </location>
</feature>
<reference evidence="11" key="1">
    <citation type="submission" date="2017-02" db="UniProtKB">
        <authorList>
            <consortium name="WormBaseParasite"/>
        </authorList>
    </citation>
    <scope>IDENTIFICATION</scope>
</reference>
<dbReference type="InterPro" id="IPR001828">
    <property type="entry name" value="ANF_lig-bd_rcpt"/>
</dbReference>
<name>A0A0N4Z076_PARTI</name>
<dbReference type="WBParaSite" id="PTRK_0000010800.1">
    <property type="protein sequence ID" value="PTRK_0000010800.1"/>
    <property type="gene ID" value="PTRK_0000010800"/>
</dbReference>
<feature type="region of interest" description="Disordered" evidence="7">
    <location>
        <begin position="1361"/>
        <end position="1426"/>
    </location>
</feature>
<feature type="transmembrane region" description="Helical" evidence="8">
    <location>
        <begin position="1116"/>
        <end position="1136"/>
    </location>
</feature>
<evidence type="ECO:0000313" key="10">
    <source>
        <dbReference type="Proteomes" id="UP000038045"/>
    </source>
</evidence>
<dbReference type="PANTHER" id="PTHR24060">
    <property type="entry name" value="METABOTROPIC GLUTAMATE RECEPTOR"/>
    <property type="match status" value="1"/>
</dbReference>
<dbReference type="InterPro" id="IPR028082">
    <property type="entry name" value="Peripla_BP_I"/>
</dbReference>
<feature type="domain" description="G-protein coupled receptors family 3 profile" evidence="9">
    <location>
        <begin position="1084"/>
        <end position="1326"/>
    </location>
</feature>
<keyword evidence="3 8" id="KW-1133">Transmembrane helix</keyword>
<dbReference type="PRINTS" id="PR00248">
    <property type="entry name" value="GPCRMGR"/>
</dbReference>
<dbReference type="GO" id="GO:0004930">
    <property type="term" value="F:G protein-coupled receptor activity"/>
    <property type="evidence" value="ECO:0007669"/>
    <property type="project" value="InterPro"/>
</dbReference>